<reference evidence="1 2" key="1">
    <citation type="submission" date="2016-07" db="EMBL/GenBank/DDBJ databases">
        <title>Multiple horizontal gene transfer events from other fungi enriched the ability of initially mycotrophic Trichoderma (Ascomycota) to feed on dead plant biomass.</title>
        <authorList>
            <consortium name="DOE Joint Genome Institute"/>
            <person name="Aerts A."/>
            <person name="Atanasova L."/>
            <person name="Chenthamara K."/>
            <person name="Zhang J."/>
            <person name="Grujic M."/>
            <person name="Henrissat B."/>
            <person name="Kuo A."/>
            <person name="Salamov A."/>
            <person name="Lipzen A."/>
            <person name="Labutti K."/>
            <person name="Barry K."/>
            <person name="Miao Y."/>
            <person name="Rahimi M.J."/>
            <person name="Shen Q."/>
            <person name="Grigoriev I.V."/>
            <person name="Kubicek C.P."/>
            <person name="Druzhinina I.S."/>
        </authorList>
    </citation>
    <scope>NUCLEOTIDE SEQUENCE [LARGE SCALE GENOMIC DNA]</scope>
    <source>
        <strain evidence="1 2">ATCC 18648</strain>
    </source>
</reference>
<accession>A0A2T4C5G4</accession>
<name>A0A2T4C5G4_TRILO</name>
<organism evidence="1 2">
    <name type="scientific">Trichoderma longibrachiatum ATCC 18648</name>
    <dbReference type="NCBI Taxonomy" id="983965"/>
    <lineage>
        <taxon>Eukaryota</taxon>
        <taxon>Fungi</taxon>
        <taxon>Dikarya</taxon>
        <taxon>Ascomycota</taxon>
        <taxon>Pezizomycotina</taxon>
        <taxon>Sordariomycetes</taxon>
        <taxon>Hypocreomycetidae</taxon>
        <taxon>Hypocreales</taxon>
        <taxon>Hypocreaceae</taxon>
        <taxon>Trichoderma</taxon>
    </lineage>
</organism>
<gene>
    <name evidence="1" type="ORF">M440DRAFT_303407</name>
</gene>
<evidence type="ECO:0000313" key="2">
    <source>
        <dbReference type="Proteomes" id="UP000240760"/>
    </source>
</evidence>
<dbReference type="Proteomes" id="UP000240760">
    <property type="component" value="Unassembled WGS sequence"/>
</dbReference>
<dbReference type="AlphaFoldDB" id="A0A2T4C5G4"/>
<keyword evidence="2" id="KW-1185">Reference proteome</keyword>
<protein>
    <submittedName>
        <fullName evidence="1">Uncharacterized protein</fullName>
    </submittedName>
</protein>
<sequence length="160" mass="18015">MLFLTCGCLNRVISSLFSFCSSRARHGIAKGRTCGATRLLTGYTRTKRNCHWYTRSLGDKGEKEGKQTDKQRRAGNSSLDWIPGSWVAGVQLKPSLFWHHLLLSLLDLSFIGCLRPQPYPFAPQSLGHYFAVKLGRGKNSRFMATWIVLAIARQGRVPCR</sequence>
<evidence type="ECO:0000313" key="1">
    <source>
        <dbReference type="EMBL" id="PTB76801.1"/>
    </source>
</evidence>
<proteinExistence type="predicted"/>
<dbReference type="EMBL" id="KZ679131">
    <property type="protein sequence ID" value="PTB76801.1"/>
    <property type="molecule type" value="Genomic_DNA"/>
</dbReference>